<keyword evidence="3" id="KW-1185">Reference proteome</keyword>
<name>A0ABR8CZG9_9NOST</name>
<gene>
    <name evidence="2" type="ORF">H6G83_06765</name>
</gene>
<evidence type="ECO:0000256" key="1">
    <source>
        <dbReference type="SAM" id="Phobius"/>
    </source>
</evidence>
<keyword evidence="1" id="KW-0472">Membrane</keyword>
<feature type="transmembrane region" description="Helical" evidence="1">
    <location>
        <begin position="428"/>
        <end position="446"/>
    </location>
</feature>
<feature type="transmembrane region" description="Helical" evidence="1">
    <location>
        <begin position="27"/>
        <end position="52"/>
    </location>
</feature>
<keyword evidence="1" id="KW-0812">Transmembrane</keyword>
<feature type="transmembrane region" description="Helical" evidence="1">
    <location>
        <begin position="73"/>
        <end position="93"/>
    </location>
</feature>
<evidence type="ECO:0000313" key="2">
    <source>
        <dbReference type="EMBL" id="MBD2500325.1"/>
    </source>
</evidence>
<accession>A0ABR8CZG9</accession>
<dbReference type="EMBL" id="JACJSG010000007">
    <property type="protein sequence ID" value="MBD2500325.1"/>
    <property type="molecule type" value="Genomic_DNA"/>
</dbReference>
<comment type="caution">
    <text evidence="2">The sequence shown here is derived from an EMBL/GenBank/DDBJ whole genome shotgun (WGS) entry which is preliminary data.</text>
</comment>
<proteinExistence type="predicted"/>
<protein>
    <submittedName>
        <fullName evidence="2">Uncharacterized protein</fullName>
    </submittedName>
</protein>
<reference evidence="2 3" key="1">
    <citation type="journal article" date="2020" name="ISME J.">
        <title>Comparative genomics reveals insights into cyanobacterial evolution and habitat adaptation.</title>
        <authorList>
            <person name="Chen M.Y."/>
            <person name="Teng W.K."/>
            <person name="Zhao L."/>
            <person name="Hu C.X."/>
            <person name="Zhou Y.K."/>
            <person name="Han B.P."/>
            <person name="Song L.R."/>
            <person name="Shu W.S."/>
        </authorList>
    </citation>
    <scope>NUCLEOTIDE SEQUENCE [LARGE SCALE GENOMIC DNA]</scope>
    <source>
        <strain evidence="2 3">FACHB-119</strain>
    </source>
</reference>
<sequence>MSSTSQGIPGLPDLTHPTQLIELGSQLITASLLLVFLVIALGVAIALVSFAFRHNQSQQTIFIGDWAIRYSQILQGLQHLILVLILLVVGFFLSSTLSNRYHHWEQAKVTQVAQSVAGDKLEQIAPQVRYLTQEPYSYTTQVNGKIIKVNDTQQVNRFLSLAGSQIQVNLEQTTDVQGRSAVYRVDYTADYKVVNRLKDINNFFFEAPPPNGYSLLSNYKVERDGLRPAGGDGVPPSVADRTRLEPVNPGNYSFAFRLEPGQETNLRVTYQAQGGPRWVYNSAGQLLSNFRLTTIANFAGADFASGVVPKETKVDGRSTQYTWIFDDNVSVKNPFGVFTNTNPIQKTGIIPRLLLLAPALFLWWILLLYLSVPMSLKNVAIASSIYFACLLTLTYLSRFMDAQLAWTMISLVLLTLTWGLGATRSASLAAIICTIAGGVLPVLGLLVPYSGLTLSIAGLMSAIWLAVRHWYNWYIWRPEDMKK</sequence>
<organism evidence="2 3">
    <name type="scientific">Anabaena azotica FACHB-119</name>
    <dbReference type="NCBI Taxonomy" id="947527"/>
    <lineage>
        <taxon>Bacteria</taxon>
        <taxon>Bacillati</taxon>
        <taxon>Cyanobacteriota</taxon>
        <taxon>Cyanophyceae</taxon>
        <taxon>Nostocales</taxon>
        <taxon>Nostocaceae</taxon>
        <taxon>Anabaena</taxon>
        <taxon>Anabaena azotica</taxon>
    </lineage>
</organism>
<feature type="transmembrane region" description="Helical" evidence="1">
    <location>
        <begin position="353"/>
        <end position="372"/>
    </location>
</feature>
<feature type="transmembrane region" description="Helical" evidence="1">
    <location>
        <begin position="452"/>
        <end position="471"/>
    </location>
</feature>
<dbReference type="RefSeq" id="WP_190468889.1">
    <property type="nucleotide sequence ID" value="NZ_JACJSG010000007.1"/>
</dbReference>
<keyword evidence="1" id="KW-1133">Transmembrane helix</keyword>
<evidence type="ECO:0000313" key="3">
    <source>
        <dbReference type="Proteomes" id="UP000661112"/>
    </source>
</evidence>
<feature type="transmembrane region" description="Helical" evidence="1">
    <location>
        <begin position="403"/>
        <end position="421"/>
    </location>
</feature>
<feature type="transmembrane region" description="Helical" evidence="1">
    <location>
        <begin position="379"/>
        <end position="397"/>
    </location>
</feature>
<dbReference type="Proteomes" id="UP000661112">
    <property type="component" value="Unassembled WGS sequence"/>
</dbReference>